<reference evidence="3 4" key="1">
    <citation type="submission" date="2019-12" db="EMBL/GenBank/DDBJ databases">
        <title>Paraburkholderia acidiphila 7Q-K02 sp. nov and Paraburkholderia acidisoli DHF22 sp. nov., two strains isolated from forest soil.</title>
        <authorList>
            <person name="Gao Z."/>
            <person name="Qiu L."/>
        </authorList>
    </citation>
    <scope>NUCLEOTIDE SEQUENCE [LARGE SCALE GENOMIC DNA]</scope>
    <source>
        <strain evidence="3 4">DHF22</strain>
    </source>
</reference>
<evidence type="ECO:0000259" key="1">
    <source>
        <dbReference type="Pfam" id="PF00534"/>
    </source>
</evidence>
<name>A0A7Z2GSE2_9BURK</name>
<feature type="domain" description="Glycosyl transferase family 1" evidence="1">
    <location>
        <begin position="205"/>
        <end position="361"/>
    </location>
</feature>
<dbReference type="InterPro" id="IPR028098">
    <property type="entry name" value="Glyco_trans_4-like_N"/>
</dbReference>
<dbReference type="PANTHER" id="PTHR45947">
    <property type="entry name" value="SULFOQUINOVOSYL TRANSFERASE SQD2"/>
    <property type="match status" value="1"/>
</dbReference>
<dbReference type="OrthoDB" id="9801573at2"/>
<dbReference type="Gene3D" id="3.40.50.2000">
    <property type="entry name" value="Glycogen Phosphorylase B"/>
    <property type="match status" value="2"/>
</dbReference>
<dbReference type="Proteomes" id="UP000433577">
    <property type="component" value="Chromosome 4"/>
</dbReference>
<dbReference type="InterPro" id="IPR050194">
    <property type="entry name" value="Glycosyltransferase_grp1"/>
</dbReference>
<keyword evidence="4" id="KW-1185">Reference proteome</keyword>
<dbReference type="Pfam" id="PF00534">
    <property type="entry name" value="Glycos_transf_1"/>
    <property type="match status" value="1"/>
</dbReference>
<dbReference type="AlphaFoldDB" id="A0A7Z2GSE2"/>
<dbReference type="CDD" id="cd03801">
    <property type="entry name" value="GT4_PimA-like"/>
    <property type="match status" value="1"/>
</dbReference>
<protein>
    <submittedName>
        <fullName evidence="3">Glycosyltransferase</fullName>
    </submittedName>
</protein>
<dbReference type="InterPro" id="IPR001296">
    <property type="entry name" value="Glyco_trans_1"/>
</dbReference>
<dbReference type="KEGG" id="pacs:FAZ98_32650"/>
<keyword evidence="3" id="KW-0808">Transferase</keyword>
<proteinExistence type="predicted"/>
<feature type="domain" description="Glycosyltransferase subfamily 4-like N-terminal" evidence="2">
    <location>
        <begin position="19"/>
        <end position="171"/>
    </location>
</feature>
<dbReference type="Pfam" id="PF13579">
    <property type="entry name" value="Glyco_trans_4_4"/>
    <property type="match status" value="1"/>
</dbReference>
<sequence>MRILFVIGNLGDYHVPRYEALVNAAASRGHQVALLEVFPRSGVYGFPQERRAAFFANRPRQAETLVADGSDSDSLGVSASARLTTKVLEFGPDVVITLGYNTGYSTLLCALRLLTRRYKLIYMSDSKADDGLRHRAKERLKRWLVSRFDGALVAGEKHRRYAQSLGIPMARSRIGFDVIDVDYFAQLAQQARDDDATVRLRFGLPQRYVLCVSRFVARKNVDVLIEAWRQSGVHEQGVGLVLVGQGPLEAHLRERIEASGVASQVTILQSLANTEMPNLYALAEFVVLASEFDQWGLCVSEAFAASCPAIVTRTCGVADEVVIDGVNGFVVEPRDVNTLALRIAELGGDRVMRDRFALNAQTTIRRWTPTLFASSALDLAETTTRKARDSARHGLV</sequence>
<dbReference type="PANTHER" id="PTHR45947:SF3">
    <property type="entry name" value="SULFOQUINOVOSYL TRANSFERASE SQD2"/>
    <property type="match status" value="1"/>
</dbReference>
<dbReference type="EMBL" id="CP046916">
    <property type="protein sequence ID" value="QGZ66895.1"/>
    <property type="molecule type" value="Genomic_DNA"/>
</dbReference>
<accession>A0A7Z2GSE2</accession>
<dbReference type="SUPFAM" id="SSF53756">
    <property type="entry name" value="UDP-Glycosyltransferase/glycogen phosphorylase"/>
    <property type="match status" value="1"/>
</dbReference>
<evidence type="ECO:0000313" key="4">
    <source>
        <dbReference type="Proteomes" id="UP000433577"/>
    </source>
</evidence>
<organism evidence="3 4">
    <name type="scientific">Paraburkholderia acidisoli</name>
    <dbReference type="NCBI Taxonomy" id="2571748"/>
    <lineage>
        <taxon>Bacteria</taxon>
        <taxon>Pseudomonadati</taxon>
        <taxon>Pseudomonadota</taxon>
        <taxon>Betaproteobacteria</taxon>
        <taxon>Burkholderiales</taxon>
        <taxon>Burkholderiaceae</taxon>
        <taxon>Paraburkholderia</taxon>
    </lineage>
</organism>
<evidence type="ECO:0000313" key="3">
    <source>
        <dbReference type="EMBL" id="QGZ66895.1"/>
    </source>
</evidence>
<gene>
    <name evidence="3" type="ORF">FAZ98_32650</name>
</gene>
<evidence type="ECO:0000259" key="2">
    <source>
        <dbReference type="Pfam" id="PF13579"/>
    </source>
</evidence>
<dbReference type="GO" id="GO:0016758">
    <property type="term" value="F:hexosyltransferase activity"/>
    <property type="evidence" value="ECO:0007669"/>
    <property type="project" value="TreeGrafter"/>
</dbReference>